<evidence type="ECO:0000256" key="1">
    <source>
        <dbReference type="SAM" id="Phobius"/>
    </source>
</evidence>
<dbReference type="EMBL" id="LS483476">
    <property type="protein sequence ID" value="SQI62766.1"/>
    <property type="molecule type" value="Genomic_DNA"/>
</dbReference>
<dbReference type="KEGG" id="blen:NCTC4824_03768"/>
<keyword evidence="1" id="KW-0472">Membrane</keyword>
<name>A0A2X4WFA5_LEDLE</name>
<dbReference type="RefSeq" id="WP_066144361.1">
    <property type="nucleotide sequence ID" value="NZ_CBCSGM010000004.1"/>
</dbReference>
<keyword evidence="1" id="KW-1133">Transmembrane helix</keyword>
<keyword evidence="1" id="KW-0812">Transmembrane</keyword>
<dbReference type="Proteomes" id="UP000249134">
    <property type="component" value="Chromosome 1"/>
</dbReference>
<evidence type="ECO:0000313" key="2">
    <source>
        <dbReference type="EMBL" id="SQI62766.1"/>
    </source>
</evidence>
<dbReference type="STRING" id="1348624.GCA_001591545_03164"/>
<reference evidence="2 3" key="1">
    <citation type="submission" date="2018-06" db="EMBL/GenBank/DDBJ databases">
        <authorList>
            <consortium name="Pathogen Informatics"/>
            <person name="Doyle S."/>
        </authorList>
    </citation>
    <scope>NUCLEOTIDE SEQUENCE [LARGE SCALE GENOMIC DNA]</scope>
    <source>
        <strain evidence="2 3">NCTC4824</strain>
    </source>
</reference>
<evidence type="ECO:0000313" key="3">
    <source>
        <dbReference type="Proteomes" id="UP000249134"/>
    </source>
</evidence>
<feature type="transmembrane region" description="Helical" evidence="1">
    <location>
        <begin position="68"/>
        <end position="91"/>
    </location>
</feature>
<dbReference type="AlphaFoldDB" id="A0A2X4WFA5"/>
<organism evidence="2 3">
    <name type="scientific">Lederbergia lenta</name>
    <name type="common">Bacillus lentus</name>
    <dbReference type="NCBI Taxonomy" id="1467"/>
    <lineage>
        <taxon>Bacteria</taxon>
        <taxon>Bacillati</taxon>
        <taxon>Bacillota</taxon>
        <taxon>Bacilli</taxon>
        <taxon>Bacillales</taxon>
        <taxon>Bacillaceae</taxon>
        <taxon>Lederbergia</taxon>
    </lineage>
</organism>
<keyword evidence="3" id="KW-1185">Reference proteome</keyword>
<accession>A0A2X4WFA5</accession>
<proteinExistence type="predicted"/>
<sequence length="109" mass="11309">METLTVQTASAASLKGKVRVTNKVVGAIFNVVLGLVVAGGLGVITAYIKQKGQKAAALIFTKTLKTKLIAWGASKLALIVGGAVLFAVAYLDPGNAIAKRLDKLDKKTK</sequence>
<gene>
    <name evidence="2" type="ORF">NCTC4824_03768</name>
</gene>
<feature type="transmembrane region" description="Helical" evidence="1">
    <location>
        <begin position="24"/>
        <end position="48"/>
    </location>
</feature>
<protein>
    <submittedName>
        <fullName evidence="2">Uncharacterized protein</fullName>
    </submittedName>
</protein>